<evidence type="ECO:0000256" key="1">
    <source>
        <dbReference type="ARBA" id="ARBA00022898"/>
    </source>
</evidence>
<reference evidence="4" key="1">
    <citation type="journal article" date="2019" name="Int. J. Syst. Evol. Microbiol.">
        <title>The Global Catalogue of Microorganisms (GCM) 10K type strain sequencing project: providing services to taxonomists for standard genome sequencing and annotation.</title>
        <authorList>
            <consortium name="The Broad Institute Genomics Platform"/>
            <consortium name="The Broad Institute Genome Sequencing Center for Infectious Disease"/>
            <person name="Wu L."/>
            <person name="Ma J."/>
        </authorList>
    </citation>
    <scope>NUCLEOTIDE SEQUENCE [LARGE SCALE GENOMIC DNA]</scope>
    <source>
        <strain evidence="4">JCM 17630</strain>
    </source>
</reference>
<gene>
    <name evidence="3" type="ORF">GCM10022291_23690</name>
</gene>
<evidence type="ECO:0000313" key="3">
    <source>
        <dbReference type="EMBL" id="GAA4237285.1"/>
    </source>
</evidence>
<dbReference type="InterPro" id="IPR000192">
    <property type="entry name" value="Aminotrans_V_dom"/>
</dbReference>
<dbReference type="InterPro" id="IPR015424">
    <property type="entry name" value="PyrdxlP-dep_Trfase"/>
</dbReference>
<keyword evidence="3" id="KW-0032">Aminotransferase</keyword>
<proteinExistence type="predicted"/>
<dbReference type="RefSeq" id="WP_344788469.1">
    <property type="nucleotide sequence ID" value="NZ_BAABCA010000005.1"/>
</dbReference>
<dbReference type="Pfam" id="PF00266">
    <property type="entry name" value="Aminotran_5"/>
    <property type="match status" value="1"/>
</dbReference>
<evidence type="ECO:0000313" key="4">
    <source>
        <dbReference type="Proteomes" id="UP001501496"/>
    </source>
</evidence>
<keyword evidence="3" id="KW-0808">Transferase</keyword>
<organism evidence="3 4">
    <name type="scientific">Postechiella marina</name>
    <dbReference type="NCBI Taxonomy" id="943941"/>
    <lineage>
        <taxon>Bacteria</taxon>
        <taxon>Pseudomonadati</taxon>
        <taxon>Bacteroidota</taxon>
        <taxon>Flavobacteriia</taxon>
        <taxon>Flavobacteriales</taxon>
        <taxon>Flavobacteriaceae</taxon>
        <taxon>Postechiella</taxon>
    </lineage>
</organism>
<name>A0ABP8CBU8_9FLAO</name>
<dbReference type="PANTHER" id="PTHR43586:SF15">
    <property type="entry name" value="BLR3095 PROTEIN"/>
    <property type="match status" value="1"/>
</dbReference>
<dbReference type="Gene3D" id="3.40.640.10">
    <property type="entry name" value="Type I PLP-dependent aspartate aminotransferase-like (Major domain)"/>
    <property type="match status" value="1"/>
</dbReference>
<dbReference type="GO" id="GO:0008483">
    <property type="term" value="F:transaminase activity"/>
    <property type="evidence" value="ECO:0007669"/>
    <property type="project" value="UniProtKB-KW"/>
</dbReference>
<dbReference type="InterPro" id="IPR015422">
    <property type="entry name" value="PyrdxlP-dep_Trfase_small"/>
</dbReference>
<sequence length="383" mass="43177">MQNLKHLFDLPNHITYLNTATMSPLLKSTNLAGKKAIDKKSVPFTITSNDFFSPLNLLKKQFAKLINTNEPERIAAIPSASYGIATVANNIVLNAGDEILIVEDQFPSNFYAWQRLVEKYNAKIITIAKPKGKKNRGKNWNIDILNSITEKTAVIAIGHIHWADGTLFNLKAISKKAKTKNALLIVDATQSLGALPFSIKNIQPDAVICAGYKWLFGAYAYGLAYYGPYFDDGIPIEENWSNRVNSDNFADLTNYQSEYKIQAARYNSGENANFIAVAMLQDSISNILEWTPEYIQLYCQEISQHIIKPLTKLGCQIEDSEYRANHLFGIELPNNIDLTTLKAQLEKHRIFVSIRGNYIRVSCHLFNTKEDFTILLQCLTSIL</sequence>
<comment type="caution">
    <text evidence="3">The sequence shown here is derived from an EMBL/GenBank/DDBJ whole genome shotgun (WGS) entry which is preliminary data.</text>
</comment>
<dbReference type="SUPFAM" id="SSF53383">
    <property type="entry name" value="PLP-dependent transferases"/>
    <property type="match status" value="1"/>
</dbReference>
<keyword evidence="1" id="KW-0663">Pyridoxal phosphate</keyword>
<protein>
    <submittedName>
        <fullName evidence="3">Aminotransferase class V-fold PLP-dependent enzyme</fullName>
    </submittedName>
</protein>
<keyword evidence="4" id="KW-1185">Reference proteome</keyword>
<feature type="domain" description="Aminotransferase class V" evidence="2">
    <location>
        <begin position="57"/>
        <end position="354"/>
    </location>
</feature>
<evidence type="ECO:0000259" key="2">
    <source>
        <dbReference type="Pfam" id="PF00266"/>
    </source>
</evidence>
<dbReference type="EMBL" id="BAABCA010000005">
    <property type="protein sequence ID" value="GAA4237285.1"/>
    <property type="molecule type" value="Genomic_DNA"/>
</dbReference>
<dbReference type="Proteomes" id="UP001501496">
    <property type="component" value="Unassembled WGS sequence"/>
</dbReference>
<accession>A0ABP8CBU8</accession>
<dbReference type="Gene3D" id="3.90.1150.10">
    <property type="entry name" value="Aspartate Aminotransferase, domain 1"/>
    <property type="match status" value="1"/>
</dbReference>
<dbReference type="PANTHER" id="PTHR43586">
    <property type="entry name" value="CYSTEINE DESULFURASE"/>
    <property type="match status" value="1"/>
</dbReference>
<dbReference type="InterPro" id="IPR015421">
    <property type="entry name" value="PyrdxlP-dep_Trfase_major"/>
</dbReference>